<dbReference type="GO" id="GO:0019867">
    <property type="term" value="C:outer membrane"/>
    <property type="evidence" value="ECO:0007669"/>
    <property type="project" value="InterPro"/>
</dbReference>
<gene>
    <name evidence="1" type="ORF">DIZ79_18030</name>
</gene>
<reference evidence="1 2" key="1">
    <citation type="journal article" date="2018" name="ISME J.">
        <title>Endosymbiont genomes yield clues of tubeworm success.</title>
        <authorList>
            <person name="Li Y."/>
            <person name="Liles M.R."/>
            <person name="Halanych K.M."/>
        </authorList>
    </citation>
    <scope>NUCLEOTIDE SEQUENCE [LARGE SCALE GENOMIC DNA]</scope>
    <source>
        <strain evidence="1">A1422</strain>
    </source>
</reference>
<sequence>MFTRYQISTGTPYLQRCLFVCILAGLLNGCSSNVPELIKKAPPGNIQISEVHQAAGRFNRSRVRWGGTIIRVDNLKESTLIEVLARSLASEGKPDSGSDGQGRFMVKVKGFLDPEEYPKDRLLTVTGSVTQAIERSVGDYNYTYPVVEAEVYFLWPEEKDYPYRYYRDPFYDPWYPFGYRYPYYW</sequence>
<dbReference type="EMBL" id="QFXD01000323">
    <property type="protein sequence ID" value="RDH82266.1"/>
    <property type="molecule type" value="Genomic_DNA"/>
</dbReference>
<comment type="caution">
    <text evidence="1">The sequence shown here is derived from an EMBL/GenBank/DDBJ whole genome shotgun (WGS) entry which is preliminary data.</text>
</comment>
<dbReference type="Pfam" id="PF03843">
    <property type="entry name" value="Slp"/>
    <property type="match status" value="1"/>
</dbReference>
<dbReference type="PANTHER" id="PTHR37530">
    <property type="entry name" value="OUTER MEMBRANE PROTEIN SLP"/>
    <property type="match status" value="1"/>
</dbReference>
<evidence type="ECO:0008006" key="3">
    <source>
        <dbReference type="Google" id="ProtNLM"/>
    </source>
</evidence>
<organism evidence="1 2">
    <name type="scientific">endosymbiont of Lamellibrachia luymesi</name>
    <dbReference type="NCBI Taxonomy" id="2200907"/>
    <lineage>
        <taxon>Bacteria</taxon>
        <taxon>Pseudomonadati</taxon>
        <taxon>Pseudomonadota</taxon>
        <taxon>Gammaproteobacteria</taxon>
        <taxon>sulfur-oxidizing symbionts</taxon>
    </lineage>
</organism>
<name>A0A370DDN5_9GAMM</name>
<dbReference type="PIRSF" id="PIRSF004982">
    <property type="entry name" value="SlP"/>
    <property type="match status" value="1"/>
</dbReference>
<dbReference type="PANTHER" id="PTHR37530:SF1">
    <property type="entry name" value="OUTER MEMBRANE PROTEIN SLP"/>
    <property type="match status" value="1"/>
</dbReference>
<dbReference type="InterPro" id="IPR004658">
    <property type="entry name" value="OMP_Slp"/>
</dbReference>
<evidence type="ECO:0000313" key="2">
    <source>
        <dbReference type="Proteomes" id="UP000255508"/>
    </source>
</evidence>
<dbReference type="Proteomes" id="UP000255508">
    <property type="component" value="Unassembled WGS sequence"/>
</dbReference>
<proteinExistence type="predicted"/>
<evidence type="ECO:0000313" key="1">
    <source>
        <dbReference type="EMBL" id="RDH82266.1"/>
    </source>
</evidence>
<protein>
    <recommendedName>
        <fullName evidence="3">Starvation-inducible protein</fullName>
    </recommendedName>
</protein>
<dbReference type="AlphaFoldDB" id="A0A370DDN5"/>
<dbReference type="NCBIfam" id="TIGR00752">
    <property type="entry name" value="slp"/>
    <property type="match status" value="1"/>
</dbReference>
<accession>A0A370DDN5</accession>